<dbReference type="EMBL" id="CAXLJM020000007">
    <property type="protein sequence ID" value="CAL8072666.1"/>
    <property type="molecule type" value="Genomic_DNA"/>
</dbReference>
<evidence type="ECO:0000256" key="1">
    <source>
        <dbReference type="ARBA" id="ARBA00023157"/>
    </source>
</evidence>
<feature type="domain" description="Peptidase S1" evidence="3">
    <location>
        <begin position="1079"/>
        <end position="1291"/>
    </location>
</feature>
<keyword evidence="1" id="KW-1015">Disulfide bond</keyword>
<proteinExistence type="inferred from homology"/>
<dbReference type="PROSITE" id="PS50240">
    <property type="entry name" value="TRYPSIN_DOM"/>
    <property type="match status" value="4"/>
</dbReference>
<gene>
    <name evidence="4" type="ORF">ODALV1_LOCUS2271</name>
</gene>
<dbReference type="InterPro" id="IPR009003">
    <property type="entry name" value="Peptidase_S1_PA"/>
</dbReference>
<protein>
    <recommendedName>
        <fullName evidence="3">Peptidase S1 domain-containing protein</fullName>
    </recommendedName>
</protein>
<evidence type="ECO:0000313" key="4">
    <source>
        <dbReference type="EMBL" id="CAL8072666.1"/>
    </source>
</evidence>
<feature type="domain" description="Peptidase S1" evidence="3">
    <location>
        <begin position="437"/>
        <end position="740"/>
    </location>
</feature>
<feature type="domain" description="Peptidase S1" evidence="3">
    <location>
        <begin position="82"/>
        <end position="373"/>
    </location>
</feature>
<dbReference type="Gene3D" id="2.40.10.10">
    <property type="entry name" value="Trypsin-like serine proteases"/>
    <property type="match status" value="4"/>
</dbReference>
<dbReference type="InterPro" id="IPR018114">
    <property type="entry name" value="TRYPSIN_HIS"/>
</dbReference>
<dbReference type="SMART" id="SM00020">
    <property type="entry name" value="Tryp_SPc"/>
    <property type="match status" value="1"/>
</dbReference>
<evidence type="ECO:0000313" key="5">
    <source>
        <dbReference type="Proteomes" id="UP001642540"/>
    </source>
</evidence>
<comment type="caution">
    <text evidence="4">The sequence shown here is derived from an EMBL/GenBank/DDBJ whole genome shotgun (WGS) entry which is preliminary data.</text>
</comment>
<dbReference type="InterPro" id="IPR051487">
    <property type="entry name" value="Ser/Thr_Proteases_Immune/Dev"/>
</dbReference>
<dbReference type="Proteomes" id="UP001642540">
    <property type="component" value="Unassembled WGS sequence"/>
</dbReference>
<dbReference type="CDD" id="cd00190">
    <property type="entry name" value="Tryp_SPc"/>
    <property type="match status" value="1"/>
</dbReference>
<evidence type="ECO:0000259" key="3">
    <source>
        <dbReference type="PROSITE" id="PS50240"/>
    </source>
</evidence>
<dbReference type="PROSITE" id="PS00134">
    <property type="entry name" value="TRYPSIN_HIS"/>
    <property type="match status" value="1"/>
</dbReference>
<dbReference type="InterPro" id="IPR043504">
    <property type="entry name" value="Peptidase_S1_PA_chymotrypsin"/>
</dbReference>
<dbReference type="InterPro" id="IPR001254">
    <property type="entry name" value="Trypsin_dom"/>
</dbReference>
<dbReference type="Pfam" id="PF00089">
    <property type="entry name" value="Trypsin"/>
    <property type="match status" value="4"/>
</dbReference>
<organism evidence="4 5">
    <name type="scientific">Orchesella dallaii</name>
    <dbReference type="NCBI Taxonomy" id="48710"/>
    <lineage>
        <taxon>Eukaryota</taxon>
        <taxon>Metazoa</taxon>
        <taxon>Ecdysozoa</taxon>
        <taxon>Arthropoda</taxon>
        <taxon>Hexapoda</taxon>
        <taxon>Collembola</taxon>
        <taxon>Entomobryomorpha</taxon>
        <taxon>Entomobryoidea</taxon>
        <taxon>Orchesellidae</taxon>
        <taxon>Orchesellinae</taxon>
        <taxon>Orchesella</taxon>
    </lineage>
</organism>
<sequence>MRGSCSHRNKEEEIVAELKEKYKWDWGRLFSWDMFSFGDIIKGAYEPEHRSPFGANKGKISRNRSLDCTCGLSGLHVPENNGTNGSTNATTGNITTSEFPWLVFIYVDGYSDSENTIDNKPICSGTIINDKVILTAASCLVDTSILNEEGQMRTIFSPEVFQPDPEDVFVLRPNGTTVIDLSNETTFTRLEVAQIFYNRQFFYSKLLYDQQDWDIAFLVLRQPLIFNDSETFTPICLPSKYFSNAFMEGVGLFSVGWLKVVDRHMATGEEKTTYELKRYNTTYAHPKVRCQLLTAMDWISDRFFCSNGPPFIQAKFIEAHGAPMITESSTMPYSFVQYGIVSWDLMGILHKRKNVRVSTNVSGFLQLIEEFSDAVGAQWCSSEGDDDDEPIQDPNWDEGVGLNEPFILQNVPVSEWNETTTDHRQYLSSSFCQCGKVFRANEVETRASISRSQYTWHIQLTAKFSDGQFKHCSGTVINDRIILTVATCVHQIQRPPKYEGKGFGKILELVNASMLEIRLSQNYFIDDVLKTEPVPVDIKMIVPHVEFRGDLCQASEYDIALIVLKIPLDFFDLRGKVSPVCLPETTEKLRLSESRSDAVVSLRRHQAINGKLSNTLQELQVETLDKEKCKTLWNYTGKKAHKVYRKVSECVKEKFEFKSRFCGAINSENYDGSGNLGHGTPIIAPAGGNAKSIRMVQVGFVSQITHELMKEVVANLSNATDSNPQSIFVYNEIQPCGSNNNMGFFQHPWHVLIVHITPDTILPGKKWCSGTLINDRVILTSALCVLNASVAEVLDHPVDSTLSPKGFIVPPKELRVWITHDMTYSPKAPGDPVGLEIKDVNLHPLFLYSRSFYNKMDFDIALMTLKKPLEFGVTSHSVPVCLPSKFIDVKLVGTETVSTKWHVNDLTELINKQTATTVSEEVVDPSPNFIYNRMRCRVNTETTWISDRFLCTIAPDFSDTQHADLGGALLAKSRDRYTQYGINSWKSYITLLSHKQPVSLATNVAGFMPRIEEYSTKMGSKWCKDDWNGVVVPSKQFAASLVNQKLTASKPWVGTSSSFRNIRKSCRCGRVNSKQKGRIQGGMEATPYEYGWQVQLVSKYQRGSSLCGGALINDRIVLTAAHCVVSTNEGLPYPQVTAENLQVRIMRHYGINQRDDRSRIAKVKAVVPHPDFAMKPTLVNDIAVIVLSKPLDYKNLRGVTSPICMPETGEAIKKDGRKDAMVIGWGRLDALKQGSISNTLQELMVEVISDTDCERLLDMFGYQYPSFLIPGDKVCAGNFKKIWEYKDPGNV</sequence>
<reference evidence="4 5" key="1">
    <citation type="submission" date="2024-08" db="EMBL/GenBank/DDBJ databases">
        <authorList>
            <person name="Cucini C."/>
            <person name="Frati F."/>
        </authorList>
    </citation>
    <scope>NUCLEOTIDE SEQUENCE [LARGE SCALE GENOMIC DNA]</scope>
</reference>
<accession>A0ABP1PPI1</accession>
<comment type="similarity">
    <text evidence="2">Belongs to the peptidase S1 family. CLIP subfamily.</text>
</comment>
<feature type="domain" description="Peptidase S1" evidence="3">
    <location>
        <begin position="735"/>
        <end position="1016"/>
    </location>
</feature>
<dbReference type="PANTHER" id="PTHR24256">
    <property type="entry name" value="TRYPTASE-RELATED"/>
    <property type="match status" value="1"/>
</dbReference>
<keyword evidence="5" id="KW-1185">Reference proteome</keyword>
<evidence type="ECO:0000256" key="2">
    <source>
        <dbReference type="ARBA" id="ARBA00024195"/>
    </source>
</evidence>
<name>A0ABP1PPI1_9HEXA</name>
<dbReference type="SUPFAM" id="SSF50494">
    <property type="entry name" value="Trypsin-like serine proteases"/>
    <property type="match status" value="4"/>
</dbReference>